<dbReference type="OrthoDB" id="19232at2759"/>
<dbReference type="EMBL" id="JABFAB010301336">
    <property type="protein sequence ID" value="MBA0673693.1"/>
    <property type="molecule type" value="Genomic_DNA"/>
</dbReference>
<name>A0A7J8WFI0_9ROSI</name>
<keyword evidence="3" id="KW-1185">Reference proteome</keyword>
<dbReference type="Pfam" id="PF21052">
    <property type="entry name" value="EFR3_ARM"/>
    <property type="match status" value="1"/>
</dbReference>
<dbReference type="AlphaFoldDB" id="A0A7J8WFI0"/>
<dbReference type="InterPro" id="IPR016024">
    <property type="entry name" value="ARM-type_fold"/>
</dbReference>
<gene>
    <name evidence="2" type="ORF">Goklo_025348</name>
</gene>
<dbReference type="SUPFAM" id="SSF48371">
    <property type="entry name" value="ARM repeat"/>
    <property type="match status" value="1"/>
</dbReference>
<evidence type="ECO:0000313" key="2">
    <source>
        <dbReference type="EMBL" id="MBA0673693.1"/>
    </source>
</evidence>
<dbReference type="PANTHER" id="PTHR46087:SF9">
    <property type="entry name" value="ARM REPEAT SUPERFAMILY PROTEIN"/>
    <property type="match status" value="1"/>
</dbReference>
<evidence type="ECO:0008006" key="4">
    <source>
        <dbReference type="Google" id="ProtNLM"/>
    </source>
</evidence>
<dbReference type="Proteomes" id="UP000593573">
    <property type="component" value="Unassembled WGS sequence"/>
</dbReference>
<evidence type="ECO:0000313" key="3">
    <source>
        <dbReference type="Proteomes" id="UP000593573"/>
    </source>
</evidence>
<proteinExistence type="predicted"/>
<evidence type="ECO:0000256" key="1">
    <source>
        <dbReference type="SAM" id="MobiDB-lite"/>
    </source>
</evidence>
<reference evidence="2 3" key="1">
    <citation type="journal article" date="2019" name="Genome Biol. Evol.">
        <title>Insights into the evolution of the New World diploid cottons (Gossypium, subgenus Houzingenia) based on genome sequencing.</title>
        <authorList>
            <person name="Grover C.E."/>
            <person name="Arick M.A. 2nd"/>
            <person name="Thrash A."/>
            <person name="Conover J.L."/>
            <person name="Sanders W.S."/>
            <person name="Peterson D.G."/>
            <person name="Frelichowski J.E."/>
            <person name="Scheffler J.A."/>
            <person name="Scheffler B.E."/>
            <person name="Wendel J.F."/>
        </authorList>
    </citation>
    <scope>NUCLEOTIDE SEQUENCE [LARGE SCALE GENOMIC DNA]</scope>
    <source>
        <strain evidence="2">57</strain>
        <tissue evidence="2">Leaf</tissue>
    </source>
</reference>
<accession>A0A7J8WFI0</accession>
<feature type="region of interest" description="Disordered" evidence="1">
    <location>
        <begin position="556"/>
        <end position="579"/>
    </location>
</feature>
<sequence>MPACGSLCFFCPSLRTRSRQPVKRYKVLIADIFPRKKEDGPNDRKIGKLCEYASKNPLRIPKITESLEQRCYKELRNENFQSVKIVICIYKRLLVSCHDQMTLFSSSLQSIIQTLLDQTRQDEMQILGCQTLFDFVNNQKDSTCMFNLEGFIPKVCQLAQETGEGEREKNLRAAGLQAISSMIWFMGEHSHISVEFDNVSGFRLIQIICMLIALQEDARNPSFWSRVCLHNMAKLAKEATTARRIFESMFRYFDNEKLWSVHNGLALPVLREMQLLIDSSGQNAHYLLSILVKHLDHKNVLKQPDMQLQIVEVTTSLARDSKVEPSVAILGAVSDVMRHLRKSIHCSLNDSNMGTEVINWNKYFKEAVDKCLVQLSHNVGPLSHSRVGDAAPILDVMAMMLENITNITAIARTTICVVYRTAQIVASIPNPSYLNKAFPEALFHQLLPAMVHPDHEVRVGAHRIFSVVLVPSSVCPHPSSTRGVKLKASSIPRTLSRTVSVFSSSAALFEKLRREKSFSRENASLENKENIASEEQLEISQNEILIRLKSSYSKAYSSRSPPVSSEADENPLSNSNTEYEANSLRLSSTQISLLLSSIWAQSVSPQNTPQNYEAIAHTYSLVLLFSRAKNSSNETLVRSFQLAFSLQSIAFNEGGPLPPSRRRSLFTLATSMILFSSKAFNILPIADCAKVDITEITVDPFLRLVDNRKLQAVNTGLNQPKNVYGSKEDDTLALKTLSEIQLPSEQHRETLASEIVRSLGHLSEPELSSIRTRLLREFLPDDVCPLGSQFPTDAPHKVYQASAEENEFIIKEVLETAYQFGRSSVCTGPNMSYKEIAHHCEALVTGKQQKMSHLLSAQLRQDNMTNQAGPIVEQTGNTNLFKQLTGTLPMPCAIEYHNHPPFFSLPASTPYDNFLKAASC</sequence>
<dbReference type="PANTHER" id="PTHR46087">
    <property type="entry name" value="PUTATIVE, EXPRESSED-RELATED"/>
    <property type="match status" value="1"/>
</dbReference>
<dbReference type="InterPro" id="IPR055296">
    <property type="entry name" value="SRL2-like"/>
</dbReference>
<comment type="caution">
    <text evidence="2">The sequence shown here is derived from an EMBL/GenBank/DDBJ whole genome shotgun (WGS) entry which is preliminary data.</text>
</comment>
<protein>
    <recommendedName>
        <fullName evidence="4">EFR3-like protein</fullName>
    </recommendedName>
</protein>
<organism evidence="2 3">
    <name type="scientific">Gossypium klotzschianum</name>
    <dbReference type="NCBI Taxonomy" id="34286"/>
    <lineage>
        <taxon>Eukaryota</taxon>
        <taxon>Viridiplantae</taxon>
        <taxon>Streptophyta</taxon>
        <taxon>Embryophyta</taxon>
        <taxon>Tracheophyta</taxon>
        <taxon>Spermatophyta</taxon>
        <taxon>Magnoliopsida</taxon>
        <taxon>eudicotyledons</taxon>
        <taxon>Gunneridae</taxon>
        <taxon>Pentapetalae</taxon>
        <taxon>rosids</taxon>
        <taxon>malvids</taxon>
        <taxon>Malvales</taxon>
        <taxon>Malvaceae</taxon>
        <taxon>Malvoideae</taxon>
        <taxon>Gossypium</taxon>
    </lineage>
</organism>
<dbReference type="InterPro" id="IPR049152">
    <property type="entry name" value="EFR3-like_ARM"/>
</dbReference>